<dbReference type="PATRIC" id="fig|330734.3.peg.2785"/>
<proteinExistence type="inferred from homology"/>
<keyword evidence="4 7" id="KW-0812">Transmembrane</keyword>
<keyword evidence="5 7" id="KW-1133">Transmembrane helix</keyword>
<comment type="subcellular location">
    <subcellularLocation>
        <location evidence="1">Cell membrane</location>
        <topology evidence="1">Multi-pass membrane protein</topology>
    </subcellularLocation>
</comment>
<evidence type="ECO:0000256" key="1">
    <source>
        <dbReference type="ARBA" id="ARBA00004651"/>
    </source>
</evidence>
<comment type="similarity">
    <text evidence="2">Belongs to the CPA3 antiporters (TC 2.A.63) subunit E family.</text>
</comment>
<keyword evidence="3" id="KW-1003">Cell membrane</keyword>
<dbReference type="PANTHER" id="PTHR34584:SF1">
    <property type="entry name" value="NA(+)_H(+) ANTIPORTER SUBUNIT E1"/>
    <property type="match status" value="1"/>
</dbReference>
<dbReference type="Pfam" id="PF01899">
    <property type="entry name" value="MNHE"/>
    <property type="match status" value="1"/>
</dbReference>
<keyword evidence="6 7" id="KW-0472">Membrane</keyword>
<sequence>MLGRLSFPQPWLSLLLFSIWQLLADGVGGGSVVVGLILAWGIPQLTQSFWPERPAVFKAWRLPGYLLLVLWDIVIASFEVAWLIISPRRPEPMFISYPLQLDCPQAIAILASTISLTPGTVTADISDDHKILLIHALDTRTAEEVIEAIHNRYEKPLMEMFQ</sequence>
<dbReference type="EMBL" id="CP011494">
    <property type="protein sequence ID" value="AKO53273.1"/>
    <property type="molecule type" value="Genomic_DNA"/>
</dbReference>
<dbReference type="AlphaFoldDB" id="A0A0H4I6A0"/>
<dbReference type="InterPro" id="IPR002758">
    <property type="entry name" value="Cation_antiport_E"/>
</dbReference>
<reference evidence="8 9" key="1">
    <citation type="submission" date="2015-05" db="EMBL/GenBank/DDBJ databases">
        <title>Complete genome of Marinobacter psychrophilus strain 20041T isolated from sea-ice of the Canadian Basin.</title>
        <authorList>
            <person name="Song L."/>
            <person name="Ren L."/>
            <person name="Yu Y."/>
            <person name="Wang X."/>
        </authorList>
    </citation>
    <scope>NUCLEOTIDE SEQUENCE [LARGE SCALE GENOMIC DNA]</scope>
    <source>
        <strain evidence="8 9">20041</strain>
    </source>
</reference>
<feature type="transmembrane region" description="Helical" evidence="7">
    <location>
        <begin position="12"/>
        <end position="42"/>
    </location>
</feature>
<dbReference type="GO" id="GO:0005886">
    <property type="term" value="C:plasma membrane"/>
    <property type="evidence" value="ECO:0007669"/>
    <property type="project" value="UniProtKB-SubCell"/>
</dbReference>
<evidence type="ECO:0000313" key="8">
    <source>
        <dbReference type="EMBL" id="AKO53273.1"/>
    </source>
</evidence>
<dbReference type="STRING" id="330734.ABA45_13295"/>
<feature type="transmembrane region" description="Helical" evidence="7">
    <location>
        <begin position="62"/>
        <end position="85"/>
    </location>
</feature>
<dbReference type="GO" id="GO:0008324">
    <property type="term" value="F:monoatomic cation transmembrane transporter activity"/>
    <property type="evidence" value="ECO:0007669"/>
    <property type="project" value="InterPro"/>
</dbReference>
<evidence type="ECO:0000256" key="3">
    <source>
        <dbReference type="ARBA" id="ARBA00022475"/>
    </source>
</evidence>
<dbReference type="PIRSF" id="PIRSF019239">
    <property type="entry name" value="MrpE"/>
    <property type="match status" value="1"/>
</dbReference>
<evidence type="ECO:0000256" key="2">
    <source>
        <dbReference type="ARBA" id="ARBA00006228"/>
    </source>
</evidence>
<protein>
    <submittedName>
        <fullName evidence="8">Cation:proton antiporter</fullName>
    </submittedName>
</protein>
<evidence type="ECO:0000256" key="4">
    <source>
        <dbReference type="ARBA" id="ARBA00022692"/>
    </source>
</evidence>
<evidence type="ECO:0000313" key="9">
    <source>
        <dbReference type="Proteomes" id="UP000036406"/>
    </source>
</evidence>
<dbReference type="PANTHER" id="PTHR34584">
    <property type="entry name" value="NA(+)/H(+) ANTIPORTER SUBUNIT E1"/>
    <property type="match status" value="1"/>
</dbReference>
<keyword evidence="9" id="KW-1185">Reference proteome</keyword>
<gene>
    <name evidence="8" type="ORF">ABA45_13295</name>
</gene>
<organism evidence="8 9">
    <name type="scientific">Marinobacter psychrophilus</name>
    <dbReference type="NCBI Taxonomy" id="330734"/>
    <lineage>
        <taxon>Bacteria</taxon>
        <taxon>Pseudomonadati</taxon>
        <taxon>Pseudomonadota</taxon>
        <taxon>Gammaproteobacteria</taxon>
        <taxon>Pseudomonadales</taxon>
        <taxon>Marinobacteraceae</taxon>
        <taxon>Marinobacter</taxon>
    </lineage>
</organism>
<evidence type="ECO:0000256" key="7">
    <source>
        <dbReference type="SAM" id="Phobius"/>
    </source>
</evidence>
<dbReference type="RefSeq" id="WP_048386858.1">
    <property type="nucleotide sequence ID" value="NZ_CP011494.1"/>
</dbReference>
<dbReference type="Proteomes" id="UP000036406">
    <property type="component" value="Chromosome"/>
</dbReference>
<accession>A0A0H4I6A0</accession>
<dbReference type="NCBIfam" id="NF006518">
    <property type="entry name" value="PRK08965.1-2"/>
    <property type="match status" value="1"/>
</dbReference>
<evidence type="ECO:0000256" key="6">
    <source>
        <dbReference type="ARBA" id="ARBA00023136"/>
    </source>
</evidence>
<name>A0A0H4I6A0_9GAMM</name>
<dbReference type="KEGG" id="mpq:ABA45_13295"/>
<evidence type="ECO:0000256" key="5">
    <source>
        <dbReference type="ARBA" id="ARBA00022989"/>
    </source>
</evidence>